<dbReference type="PANTHER" id="PTHR30221:SF1">
    <property type="entry name" value="SMALL-CONDUCTANCE MECHANOSENSITIVE CHANNEL"/>
    <property type="match status" value="1"/>
</dbReference>
<evidence type="ECO:0000256" key="4">
    <source>
        <dbReference type="ARBA" id="ARBA00022692"/>
    </source>
</evidence>
<feature type="transmembrane region" description="Helical" evidence="7">
    <location>
        <begin position="98"/>
        <end position="117"/>
    </location>
</feature>
<evidence type="ECO:0000313" key="11">
    <source>
        <dbReference type="Proteomes" id="UP000625551"/>
    </source>
</evidence>
<evidence type="ECO:0000256" key="7">
    <source>
        <dbReference type="SAM" id="Phobius"/>
    </source>
</evidence>
<dbReference type="SUPFAM" id="SSF50182">
    <property type="entry name" value="Sm-like ribonucleoproteins"/>
    <property type="match status" value="1"/>
</dbReference>
<dbReference type="Gene3D" id="2.30.30.60">
    <property type="match status" value="1"/>
</dbReference>
<evidence type="ECO:0000259" key="9">
    <source>
        <dbReference type="Pfam" id="PF21082"/>
    </source>
</evidence>
<evidence type="ECO:0000256" key="6">
    <source>
        <dbReference type="ARBA" id="ARBA00023136"/>
    </source>
</evidence>
<dbReference type="SUPFAM" id="SSF82861">
    <property type="entry name" value="Mechanosensitive channel protein MscS (YggB), transmembrane region"/>
    <property type="match status" value="1"/>
</dbReference>
<dbReference type="InterPro" id="IPR023408">
    <property type="entry name" value="MscS_beta-dom_sf"/>
</dbReference>
<name>A0ABR7XD00_9BACT</name>
<keyword evidence="11" id="KW-1185">Reference proteome</keyword>
<keyword evidence="4 7" id="KW-0812">Transmembrane</keyword>
<sequence>MQGSSFTQETRNLSLSAQDILGAQYDKLVLLLPELLVAVVLLLLFIFVAGKLSLLVQNKLGKRVDDPLLVSFVSNVTRWGLILVGFMLMLQIVGLTGIAGGLLAGAGLSAFVVGFALKDIAENFLAGIILAFNRPFRVEDTVQVRDFIGKILALNLRSTQMKTFDGKDIYIPNSILLKEVVTNYTRDGLLRIEFLIKIDYQHDFETVAAIIVKNVEQLEGVLKEDKPAVVIEEFTNSGMSLRVLFWVQSFDYKLSTMQLKSKAMDAIKKSLWSNGISLSAK</sequence>
<dbReference type="Gene3D" id="1.10.287.1260">
    <property type="match status" value="1"/>
</dbReference>
<evidence type="ECO:0000256" key="5">
    <source>
        <dbReference type="ARBA" id="ARBA00022989"/>
    </source>
</evidence>
<dbReference type="Pfam" id="PF21082">
    <property type="entry name" value="MS_channel_3rd"/>
    <property type="match status" value="1"/>
</dbReference>
<organism evidence="10 11">
    <name type="scientific">Pontibacter aquaedesilientis</name>
    <dbReference type="NCBI Taxonomy" id="2766980"/>
    <lineage>
        <taxon>Bacteria</taxon>
        <taxon>Pseudomonadati</taxon>
        <taxon>Bacteroidota</taxon>
        <taxon>Cytophagia</taxon>
        <taxon>Cytophagales</taxon>
        <taxon>Hymenobacteraceae</taxon>
        <taxon>Pontibacter</taxon>
    </lineage>
</organism>
<dbReference type="PANTHER" id="PTHR30221">
    <property type="entry name" value="SMALL-CONDUCTANCE MECHANOSENSITIVE CHANNEL"/>
    <property type="match status" value="1"/>
</dbReference>
<dbReference type="Proteomes" id="UP000625551">
    <property type="component" value="Unassembled WGS sequence"/>
</dbReference>
<dbReference type="SUPFAM" id="SSF82689">
    <property type="entry name" value="Mechanosensitive channel protein MscS (YggB), C-terminal domain"/>
    <property type="match status" value="1"/>
</dbReference>
<dbReference type="InterPro" id="IPR010920">
    <property type="entry name" value="LSM_dom_sf"/>
</dbReference>
<dbReference type="Gene3D" id="3.30.70.100">
    <property type="match status" value="1"/>
</dbReference>
<dbReference type="InterPro" id="IPR011014">
    <property type="entry name" value="MscS_channel_TM-2"/>
</dbReference>
<accession>A0ABR7XD00</accession>
<keyword evidence="5 7" id="KW-1133">Transmembrane helix</keyword>
<protein>
    <submittedName>
        <fullName evidence="10">Mechanosensitive ion channel</fullName>
    </submittedName>
</protein>
<dbReference type="RefSeq" id="WP_191182301.1">
    <property type="nucleotide sequence ID" value="NZ_JACXAJ010000001.1"/>
</dbReference>
<dbReference type="InterPro" id="IPR006685">
    <property type="entry name" value="MscS_channel_2nd"/>
</dbReference>
<comment type="caution">
    <text evidence="10">The sequence shown here is derived from an EMBL/GenBank/DDBJ whole genome shotgun (WGS) entry which is preliminary data.</text>
</comment>
<dbReference type="InterPro" id="IPR011066">
    <property type="entry name" value="MscS_channel_C_sf"/>
</dbReference>
<keyword evidence="6 7" id="KW-0472">Membrane</keyword>
<evidence type="ECO:0000313" key="10">
    <source>
        <dbReference type="EMBL" id="MBD1396169.1"/>
    </source>
</evidence>
<dbReference type="Pfam" id="PF00924">
    <property type="entry name" value="MS_channel_2nd"/>
    <property type="match status" value="1"/>
</dbReference>
<proteinExistence type="inferred from homology"/>
<feature type="domain" description="Mechanosensitive ion channel MscS C-terminal" evidence="9">
    <location>
        <begin position="192"/>
        <end position="277"/>
    </location>
</feature>
<dbReference type="InterPro" id="IPR045275">
    <property type="entry name" value="MscS_archaea/bacteria_type"/>
</dbReference>
<evidence type="ECO:0000259" key="8">
    <source>
        <dbReference type="Pfam" id="PF00924"/>
    </source>
</evidence>
<comment type="subcellular location">
    <subcellularLocation>
        <location evidence="1">Cell membrane</location>
        <topology evidence="1">Multi-pass membrane protein</topology>
    </subcellularLocation>
</comment>
<feature type="domain" description="Mechanosensitive ion channel MscS" evidence="8">
    <location>
        <begin position="119"/>
        <end position="186"/>
    </location>
</feature>
<dbReference type="InterPro" id="IPR049278">
    <property type="entry name" value="MS_channel_C"/>
</dbReference>
<reference evidence="10 11" key="1">
    <citation type="submission" date="2020-09" db="EMBL/GenBank/DDBJ databases">
        <title>Genome sequencing and assembly of Pontibacter sp.</title>
        <authorList>
            <person name="Chhetri G."/>
        </authorList>
    </citation>
    <scope>NUCLEOTIDE SEQUENCE [LARGE SCALE GENOMIC DNA]</scope>
    <source>
        <strain evidence="10 11">JH31</strain>
    </source>
</reference>
<evidence type="ECO:0000256" key="2">
    <source>
        <dbReference type="ARBA" id="ARBA00008017"/>
    </source>
</evidence>
<feature type="transmembrane region" description="Helical" evidence="7">
    <location>
        <begin position="68"/>
        <end position="92"/>
    </location>
</feature>
<comment type="similarity">
    <text evidence="2">Belongs to the MscS (TC 1.A.23) family.</text>
</comment>
<evidence type="ECO:0000256" key="1">
    <source>
        <dbReference type="ARBA" id="ARBA00004651"/>
    </source>
</evidence>
<keyword evidence="3" id="KW-1003">Cell membrane</keyword>
<feature type="transmembrane region" description="Helical" evidence="7">
    <location>
        <begin position="35"/>
        <end position="56"/>
    </location>
</feature>
<dbReference type="EMBL" id="JACXAJ010000001">
    <property type="protein sequence ID" value="MBD1396169.1"/>
    <property type="molecule type" value="Genomic_DNA"/>
</dbReference>
<gene>
    <name evidence="10" type="ORF">H9Q13_03245</name>
</gene>
<evidence type="ECO:0000256" key="3">
    <source>
        <dbReference type="ARBA" id="ARBA00022475"/>
    </source>
</evidence>